<evidence type="ECO:0000313" key="5">
    <source>
        <dbReference type="Proteomes" id="UP001489897"/>
    </source>
</evidence>
<accession>A0ABU9S0X1</accession>
<dbReference type="Pfam" id="PF00583">
    <property type="entry name" value="Acetyltransf_1"/>
    <property type="match status" value="1"/>
</dbReference>
<feature type="domain" description="N-acetyltransferase" evidence="3">
    <location>
        <begin position="8"/>
        <end position="156"/>
    </location>
</feature>
<keyword evidence="2" id="KW-0012">Acyltransferase</keyword>
<evidence type="ECO:0000256" key="2">
    <source>
        <dbReference type="ARBA" id="ARBA00023315"/>
    </source>
</evidence>
<keyword evidence="1" id="KW-0808">Transferase</keyword>
<comment type="caution">
    <text evidence="4">The sequence shown here is derived from an EMBL/GenBank/DDBJ whole genome shotgun (WGS) entry which is preliminary data.</text>
</comment>
<keyword evidence="5" id="KW-1185">Reference proteome</keyword>
<dbReference type="PROSITE" id="PS51186">
    <property type="entry name" value="GNAT"/>
    <property type="match status" value="1"/>
</dbReference>
<proteinExistence type="predicted"/>
<dbReference type="Proteomes" id="UP001489897">
    <property type="component" value="Unassembled WGS sequence"/>
</dbReference>
<dbReference type="PANTHER" id="PTHR43877">
    <property type="entry name" value="AMINOALKYLPHOSPHONATE N-ACETYLTRANSFERASE-RELATED-RELATED"/>
    <property type="match status" value="1"/>
</dbReference>
<name>A0ABU9S0X1_9BURK</name>
<reference evidence="4 5" key="1">
    <citation type="submission" date="2024-01" db="EMBL/GenBank/DDBJ databases">
        <title>The diversity of rhizobia nodulating Mimosa spp. in eleven states of Brazil covering several biomes is determined by host plant, location, and edaphic factors.</title>
        <authorList>
            <person name="Rouws L."/>
            <person name="Barauna A."/>
            <person name="Beukes C."/>
            <person name="De Faria S.M."/>
            <person name="Gross E."/>
            <person name="Dos Reis Junior F.B."/>
            <person name="Simon M."/>
            <person name="Maluk M."/>
            <person name="Odee D.W."/>
            <person name="Kenicer G."/>
            <person name="Young J.P.W."/>
            <person name="Reis V.M."/>
            <person name="Zilli J."/>
            <person name="James E.K."/>
        </authorList>
    </citation>
    <scope>NUCLEOTIDE SEQUENCE [LARGE SCALE GENOMIC DNA]</scope>
    <source>
        <strain evidence="4 5">JPY167</strain>
    </source>
</reference>
<gene>
    <name evidence="4" type="ORF">VSR73_33580</name>
</gene>
<sequence>MKESSVVVTVRREDPATRDAGLLLDELSAMVALYCGDGAQSRFNEQDAMTPRGAFVIARTTDGQAIGCGALRRFSFEVAEFKRIYRRAEFHGAGAAILRYLEELAAAMDFRRVILQTREANRRAIAFYRRHGYQHIDPYGEYTTMSDARCFGKALPVKPQL</sequence>
<dbReference type="InterPro" id="IPR000182">
    <property type="entry name" value="GNAT_dom"/>
</dbReference>
<dbReference type="InterPro" id="IPR016181">
    <property type="entry name" value="Acyl_CoA_acyltransferase"/>
</dbReference>
<dbReference type="RefSeq" id="WP_342949769.1">
    <property type="nucleotide sequence ID" value="NZ_JAYMRV010000013.1"/>
</dbReference>
<dbReference type="Gene3D" id="3.40.630.30">
    <property type="match status" value="1"/>
</dbReference>
<evidence type="ECO:0000259" key="3">
    <source>
        <dbReference type="PROSITE" id="PS51186"/>
    </source>
</evidence>
<dbReference type="EMBL" id="JAYMRV010000013">
    <property type="protein sequence ID" value="MEM5425971.1"/>
    <property type="molecule type" value="Genomic_DNA"/>
</dbReference>
<protein>
    <submittedName>
        <fullName evidence="4">GNAT family N-acetyltransferase</fullName>
    </submittedName>
</protein>
<dbReference type="SUPFAM" id="SSF55729">
    <property type="entry name" value="Acyl-CoA N-acyltransferases (Nat)"/>
    <property type="match status" value="1"/>
</dbReference>
<dbReference type="InterPro" id="IPR050832">
    <property type="entry name" value="Bact_Acetyltransf"/>
</dbReference>
<dbReference type="PANTHER" id="PTHR43877:SF2">
    <property type="entry name" value="AMINOALKYLPHOSPHONATE N-ACETYLTRANSFERASE-RELATED"/>
    <property type="match status" value="1"/>
</dbReference>
<evidence type="ECO:0000313" key="4">
    <source>
        <dbReference type="EMBL" id="MEM5425971.1"/>
    </source>
</evidence>
<organism evidence="4 5">
    <name type="scientific">Paraburkholderia ferrariae</name>
    <dbReference type="NCBI Taxonomy" id="386056"/>
    <lineage>
        <taxon>Bacteria</taxon>
        <taxon>Pseudomonadati</taxon>
        <taxon>Pseudomonadota</taxon>
        <taxon>Betaproteobacteria</taxon>
        <taxon>Burkholderiales</taxon>
        <taxon>Burkholderiaceae</taxon>
        <taxon>Paraburkholderia</taxon>
    </lineage>
</organism>
<evidence type="ECO:0000256" key="1">
    <source>
        <dbReference type="ARBA" id="ARBA00022679"/>
    </source>
</evidence>